<keyword evidence="3" id="KW-0963">Cytoplasm</keyword>
<dbReference type="GO" id="GO:0071555">
    <property type="term" value="P:cell wall organization"/>
    <property type="evidence" value="ECO:0007669"/>
    <property type="project" value="UniProtKB-KW"/>
</dbReference>
<evidence type="ECO:0000256" key="7">
    <source>
        <dbReference type="ARBA" id="ARBA00022984"/>
    </source>
</evidence>
<dbReference type="InterPro" id="IPR050068">
    <property type="entry name" value="MurA_subfamily"/>
</dbReference>
<dbReference type="InterPro" id="IPR005750">
    <property type="entry name" value="UDP_GlcNAc_COvinyl_MurA"/>
</dbReference>
<evidence type="ECO:0000256" key="8">
    <source>
        <dbReference type="ARBA" id="ARBA00023306"/>
    </source>
</evidence>
<keyword evidence="9" id="KW-0961">Cell wall biogenesis/degradation</keyword>
<evidence type="ECO:0000256" key="9">
    <source>
        <dbReference type="ARBA" id="ARBA00023316"/>
    </source>
</evidence>
<dbReference type="InterPro" id="IPR001986">
    <property type="entry name" value="Enolpyruvate_Tfrase_dom"/>
</dbReference>
<evidence type="ECO:0000313" key="17">
    <source>
        <dbReference type="Proteomes" id="UP000034286"/>
    </source>
</evidence>
<keyword evidence="6" id="KW-0133">Cell shape</keyword>
<comment type="subcellular location">
    <subcellularLocation>
        <location evidence="1">Cytoplasm</location>
    </subcellularLocation>
</comment>
<feature type="domain" description="Enolpyruvate transferase" evidence="15">
    <location>
        <begin position="20"/>
        <end position="420"/>
    </location>
</feature>
<evidence type="ECO:0000256" key="6">
    <source>
        <dbReference type="ARBA" id="ARBA00022960"/>
    </source>
</evidence>
<dbReference type="CDD" id="cd01555">
    <property type="entry name" value="UdpNAET"/>
    <property type="match status" value="1"/>
</dbReference>
<gene>
    <name evidence="16" type="ORF">UU57_C0018G0004</name>
</gene>
<dbReference type="GO" id="GO:0005737">
    <property type="term" value="C:cytoplasm"/>
    <property type="evidence" value="ECO:0007669"/>
    <property type="project" value="UniProtKB-SubCell"/>
</dbReference>
<evidence type="ECO:0000256" key="2">
    <source>
        <dbReference type="ARBA" id="ARBA00004752"/>
    </source>
</evidence>
<dbReference type="EMBL" id="LCBD01000018">
    <property type="protein sequence ID" value="KKS04672.1"/>
    <property type="molecule type" value="Genomic_DNA"/>
</dbReference>
<dbReference type="GO" id="GO:0009252">
    <property type="term" value="P:peptidoglycan biosynthetic process"/>
    <property type="evidence" value="ECO:0007669"/>
    <property type="project" value="UniProtKB-UniRule"/>
</dbReference>
<dbReference type="InterPro" id="IPR013792">
    <property type="entry name" value="RNA3'P_cycl/enolpyr_Trfase_a/b"/>
</dbReference>
<keyword evidence="8" id="KW-0131">Cell cycle</keyword>
<keyword evidence="7" id="KW-0573">Peptidoglycan synthesis</keyword>
<evidence type="ECO:0000256" key="1">
    <source>
        <dbReference type="ARBA" id="ARBA00004496"/>
    </source>
</evidence>
<dbReference type="GO" id="GO:0008760">
    <property type="term" value="F:UDP-N-acetylglucosamine 1-carboxyvinyltransferase activity"/>
    <property type="evidence" value="ECO:0007669"/>
    <property type="project" value="UniProtKB-UniRule"/>
</dbReference>
<keyword evidence="5 16" id="KW-0808">Transferase</keyword>
<dbReference type="PANTHER" id="PTHR43783:SF1">
    <property type="entry name" value="UDP-N-ACETYLGLUCOSAMINE 1-CARBOXYVINYLTRANSFERASE"/>
    <property type="match status" value="1"/>
</dbReference>
<dbReference type="Pfam" id="PF00275">
    <property type="entry name" value="EPSP_synthase"/>
    <property type="match status" value="1"/>
</dbReference>
<evidence type="ECO:0000259" key="15">
    <source>
        <dbReference type="Pfam" id="PF00275"/>
    </source>
</evidence>
<dbReference type="Gene3D" id="3.65.10.10">
    <property type="entry name" value="Enolpyruvate transferase domain"/>
    <property type="match status" value="2"/>
</dbReference>
<evidence type="ECO:0000256" key="14">
    <source>
        <dbReference type="NCBIfam" id="TIGR01072"/>
    </source>
</evidence>
<evidence type="ECO:0000256" key="13">
    <source>
        <dbReference type="ARBA" id="ARBA00047527"/>
    </source>
</evidence>
<dbReference type="GO" id="GO:0051301">
    <property type="term" value="P:cell division"/>
    <property type="evidence" value="ECO:0007669"/>
    <property type="project" value="UniProtKB-KW"/>
</dbReference>
<protein>
    <recommendedName>
        <fullName evidence="12 14">UDP-N-acetylglucosamine 1-carboxyvinyltransferase</fullName>
        <ecNumber evidence="11 14">2.5.1.7</ecNumber>
    </recommendedName>
</protein>
<name>A0A0G0VY86_9BACT</name>
<evidence type="ECO:0000256" key="10">
    <source>
        <dbReference type="ARBA" id="ARBA00038367"/>
    </source>
</evidence>
<dbReference type="EC" id="2.5.1.7" evidence="11 14"/>
<dbReference type="GO" id="GO:0008360">
    <property type="term" value="P:regulation of cell shape"/>
    <property type="evidence" value="ECO:0007669"/>
    <property type="project" value="UniProtKB-KW"/>
</dbReference>
<comment type="pathway">
    <text evidence="2">Cell wall biogenesis; peptidoglycan biosynthesis.</text>
</comment>
<sequence>MGLLPTSDTIPIISMSKFIVQGGEKLEGKIKLSGNKNSALKLIPAALLADTPTTLTNVPDISDVGVMLDLISRMGVNVVRHDHTVTIDPQGLSSFDPDPDLSAKFRASVVLAAPLLVRFGKAIVTPPGGDQIGERLLDTHFAMMQKMGVNIKRKDGRFYLDWKKKVATDIFLDEPSVTATEMGLMMASSMSQKIIIDDAATEPHVENLAQMLSGMGADISGIGSNVLAIKGGKLRGTEHRVCPDHIEGGTFAIAAAITGGKVEIEDFEAEKYPMILNYLGYMGVNYKASGNILTVLPSHLASSRGKFQTRPWPGFPTDLMSSFIVLATQTQGTVVCHDWMYEWRMFFVDDLISMGAKIFIADPHRVIVSGPTPLMSDRLFCKDIRAGISVILAALTANGRSEIENIEVVDRGYENIGERLRSLGAKIYEKNE</sequence>
<evidence type="ECO:0000256" key="4">
    <source>
        <dbReference type="ARBA" id="ARBA00022618"/>
    </source>
</evidence>
<dbReference type="Proteomes" id="UP000034286">
    <property type="component" value="Unassembled WGS sequence"/>
</dbReference>
<comment type="similarity">
    <text evidence="10">Belongs to the EPSP synthase family. MurA subfamily.</text>
</comment>
<evidence type="ECO:0000256" key="12">
    <source>
        <dbReference type="ARBA" id="ARBA00039754"/>
    </source>
</evidence>
<evidence type="ECO:0000256" key="5">
    <source>
        <dbReference type="ARBA" id="ARBA00022679"/>
    </source>
</evidence>
<dbReference type="InterPro" id="IPR036968">
    <property type="entry name" value="Enolpyruvate_Tfrase_sf"/>
</dbReference>
<proteinExistence type="inferred from homology"/>
<dbReference type="SUPFAM" id="SSF55205">
    <property type="entry name" value="EPT/RTPC-like"/>
    <property type="match status" value="1"/>
</dbReference>
<comment type="catalytic activity">
    <reaction evidence="13">
        <text>phosphoenolpyruvate + UDP-N-acetyl-alpha-D-glucosamine = UDP-N-acetyl-3-O-(1-carboxyvinyl)-alpha-D-glucosamine + phosphate</text>
        <dbReference type="Rhea" id="RHEA:18681"/>
        <dbReference type="ChEBI" id="CHEBI:43474"/>
        <dbReference type="ChEBI" id="CHEBI:57705"/>
        <dbReference type="ChEBI" id="CHEBI:58702"/>
        <dbReference type="ChEBI" id="CHEBI:68483"/>
        <dbReference type="EC" id="2.5.1.7"/>
    </reaction>
</comment>
<evidence type="ECO:0000256" key="11">
    <source>
        <dbReference type="ARBA" id="ARBA00039108"/>
    </source>
</evidence>
<comment type="caution">
    <text evidence="16">The sequence shown here is derived from an EMBL/GenBank/DDBJ whole genome shotgun (WGS) entry which is preliminary data.</text>
</comment>
<reference evidence="16 17" key="1">
    <citation type="journal article" date="2015" name="Nature">
        <title>rRNA introns, odd ribosomes, and small enigmatic genomes across a large radiation of phyla.</title>
        <authorList>
            <person name="Brown C.T."/>
            <person name="Hug L.A."/>
            <person name="Thomas B.C."/>
            <person name="Sharon I."/>
            <person name="Castelle C.J."/>
            <person name="Singh A."/>
            <person name="Wilkins M.J."/>
            <person name="Williams K.H."/>
            <person name="Banfield J.F."/>
        </authorList>
    </citation>
    <scope>NUCLEOTIDE SEQUENCE [LARGE SCALE GENOMIC DNA]</scope>
</reference>
<dbReference type="AlphaFoldDB" id="A0A0G0VY86"/>
<evidence type="ECO:0000256" key="3">
    <source>
        <dbReference type="ARBA" id="ARBA00022490"/>
    </source>
</evidence>
<dbReference type="NCBIfam" id="NF006873">
    <property type="entry name" value="PRK09369.1"/>
    <property type="match status" value="1"/>
</dbReference>
<keyword evidence="4" id="KW-0132">Cell division</keyword>
<dbReference type="PANTHER" id="PTHR43783">
    <property type="entry name" value="UDP-N-ACETYLGLUCOSAMINE 1-CARBOXYVINYLTRANSFERASE"/>
    <property type="match status" value="1"/>
</dbReference>
<accession>A0A0G0VY86</accession>
<dbReference type="NCBIfam" id="TIGR01072">
    <property type="entry name" value="murA"/>
    <property type="match status" value="1"/>
</dbReference>
<organism evidence="16 17">
    <name type="scientific">Candidatus Woesebacteria bacterium GW2011_GWE1_41_24</name>
    <dbReference type="NCBI Taxonomy" id="1618597"/>
    <lineage>
        <taxon>Bacteria</taxon>
        <taxon>Candidatus Woeseibacteriota</taxon>
    </lineage>
</organism>
<evidence type="ECO:0000313" key="16">
    <source>
        <dbReference type="EMBL" id="KKS04672.1"/>
    </source>
</evidence>
<dbReference type="PATRIC" id="fig|1618597.3.peg.368"/>
<dbReference type="GO" id="GO:0019277">
    <property type="term" value="P:UDP-N-acetylgalactosamine biosynthetic process"/>
    <property type="evidence" value="ECO:0007669"/>
    <property type="project" value="InterPro"/>
</dbReference>